<dbReference type="PROSITE" id="PS50893">
    <property type="entry name" value="ABC_TRANSPORTER_2"/>
    <property type="match status" value="2"/>
</dbReference>
<dbReference type="CDD" id="cd18546">
    <property type="entry name" value="ABC_6TM_Rv0194_D2_like"/>
    <property type="match status" value="1"/>
</dbReference>
<comment type="similarity">
    <text evidence="9">Belongs to the ABC transporter superfamily. Lipid exporter (TC 3.A.1.106) family.</text>
</comment>
<dbReference type="SMART" id="SM00382">
    <property type="entry name" value="AAA"/>
    <property type="match status" value="2"/>
</dbReference>
<name>A0A857LJ52_9ACTN</name>
<keyword evidence="5" id="KW-0547">Nucleotide-binding</keyword>
<reference evidence="10" key="1">
    <citation type="journal article" date="2021" name="Nat. Microbiol.">
        <title>Cocultivation of an ultrasmall environmental parasitic bacterium with lytic ability against bacteria associated with wastewater foams.</title>
        <authorList>
            <person name="Batinovic S."/>
            <person name="Rose J.J.A."/>
            <person name="Ratcliffe J."/>
            <person name="Seviour R.J."/>
            <person name="Petrovski S."/>
        </authorList>
    </citation>
    <scope>NUCLEOTIDE SEQUENCE</scope>
    <source>
        <strain evidence="10">CON44</strain>
    </source>
</reference>
<accession>A0A857LJ52</accession>
<dbReference type="PROSITE" id="PS50929">
    <property type="entry name" value="ABC_TM1F"/>
    <property type="match status" value="2"/>
</dbReference>
<dbReference type="GO" id="GO:0005524">
    <property type="term" value="F:ATP binding"/>
    <property type="evidence" value="ECO:0007669"/>
    <property type="project" value="UniProtKB-KW"/>
</dbReference>
<comment type="subcellular location">
    <subcellularLocation>
        <location evidence="1">Cell membrane</location>
        <topology evidence="1">Multi-pass membrane protein</topology>
    </subcellularLocation>
</comment>
<keyword evidence="3" id="KW-1003">Cell membrane</keyword>
<proteinExistence type="inferred from homology"/>
<dbReference type="Pfam" id="PF00005">
    <property type="entry name" value="ABC_tran"/>
    <property type="match status" value="2"/>
</dbReference>
<evidence type="ECO:0000256" key="9">
    <source>
        <dbReference type="ARBA" id="ARBA00061644"/>
    </source>
</evidence>
<dbReference type="Gene3D" id="1.20.1560.10">
    <property type="entry name" value="ABC transporter type 1, transmembrane domain"/>
    <property type="match status" value="2"/>
</dbReference>
<dbReference type="InterPro" id="IPR039421">
    <property type="entry name" value="Type_1_exporter"/>
</dbReference>
<dbReference type="SUPFAM" id="SSF90123">
    <property type="entry name" value="ABC transporter transmembrane region"/>
    <property type="match status" value="2"/>
</dbReference>
<dbReference type="Gene3D" id="3.40.50.300">
    <property type="entry name" value="P-loop containing nucleotide triphosphate hydrolases"/>
    <property type="match status" value="2"/>
</dbReference>
<dbReference type="InterPro" id="IPR003439">
    <property type="entry name" value="ABC_transporter-like_ATP-bd"/>
</dbReference>
<evidence type="ECO:0000256" key="8">
    <source>
        <dbReference type="ARBA" id="ARBA00023136"/>
    </source>
</evidence>
<dbReference type="GO" id="GO:0005886">
    <property type="term" value="C:plasma membrane"/>
    <property type="evidence" value="ECO:0007669"/>
    <property type="project" value="UniProtKB-SubCell"/>
</dbReference>
<dbReference type="CDD" id="cd18543">
    <property type="entry name" value="ABC_6TM_Rv0194_D1_like"/>
    <property type="match status" value="1"/>
</dbReference>
<dbReference type="Pfam" id="PF00664">
    <property type="entry name" value="ABC_membrane"/>
    <property type="match status" value="2"/>
</dbReference>
<dbReference type="InterPro" id="IPR027417">
    <property type="entry name" value="P-loop_NTPase"/>
</dbReference>
<dbReference type="InterPro" id="IPR011527">
    <property type="entry name" value="ABC1_TM_dom"/>
</dbReference>
<dbReference type="PANTHER" id="PTHR43394">
    <property type="entry name" value="ATP-DEPENDENT PERMEASE MDL1, MITOCHONDRIAL"/>
    <property type="match status" value="1"/>
</dbReference>
<evidence type="ECO:0000256" key="6">
    <source>
        <dbReference type="ARBA" id="ARBA00022840"/>
    </source>
</evidence>
<dbReference type="SUPFAM" id="SSF52540">
    <property type="entry name" value="P-loop containing nucleoside triphosphate hydrolases"/>
    <property type="match status" value="2"/>
</dbReference>
<keyword evidence="4" id="KW-0812">Transmembrane</keyword>
<dbReference type="PANTHER" id="PTHR43394:SF1">
    <property type="entry name" value="ATP-BINDING CASSETTE SUB-FAMILY B MEMBER 10, MITOCHONDRIAL"/>
    <property type="match status" value="1"/>
</dbReference>
<dbReference type="PROSITE" id="PS00211">
    <property type="entry name" value="ABC_TRANSPORTER_1"/>
    <property type="match status" value="2"/>
</dbReference>
<keyword evidence="8" id="KW-0472">Membrane</keyword>
<organism evidence="10">
    <name type="scientific">Gordonia amarae</name>
    <dbReference type="NCBI Taxonomy" id="36821"/>
    <lineage>
        <taxon>Bacteria</taxon>
        <taxon>Bacillati</taxon>
        <taxon>Actinomycetota</taxon>
        <taxon>Actinomycetes</taxon>
        <taxon>Mycobacteriales</taxon>
        <taxon>Gordoniaceae</taxon>
        <taxon>Gordonia</taxon>
    </lineage>
</organism>
<dbReference type="InterPro" id="IPR036640">
    <property type="entry name" value="ABC1_TM_sf"/>
</dbReference>
<evidence type="ECO:0000256" key="5">
    <source>
        <dbReference type="ARBA" id="ARBA00022741"/>
    </source>
</evidence>
<evidence type="ECO:0000256" key="7">
    <source>
        <dbReference type="ARBA" id="ARBA00022989"/>
    </source>
</evidence>
<dbReference type="GO" id="GO:0016887">
    <property type="term" value="F:ATP hydrolysis activity"/>
    <property type="evidence" value="ECO:0007669"/>
    <property type="project" value="InterPro"/>
</dbReference>
<dbReference type="InterPro" id="IPR017871">
    <property type="entry name" value="ABC_transporter-like_CS"/>
</dbReference>
<dbReference type="AlphaFoldDB" id="A0A857LJ52"/>
<keyword evidence="7" id="KW-1133">Transmembrane helix</keyword>
<dbReference type="EMBL" id="CP045810">
    <property type="protein sequence ID" value="QHN38617.1"/>
    <property type="molecule type" value="Genomic_DNA"/>
</dbReference>
<keyword evidence="6 10" id="KW-0067">ATP-binding</keyword>
<dbReference type="GO" id="GO:0015421">
    <property type="term" value="F:ABC-type oligopeptide transporter activity"/>
    <property type="evidence" value="ECO:0007669"/>
    <property type="project" value="TreeGrafter"/>
</dbReference>
<evidence type="ECO:0000256" key="1">
    <source>
        <dbReference type="ARBA" id="ARBA00004651"/>
    </source>
</evidence>
<evidence type="ECO:0000313" key="10">
    <source>
        <dbReference type="EMBL" id="QHN38617.1"/>
    </source>
</evidence>
<dbReference type="FunFam" id="3.40.50.300:FF:000299">
    <property type="entry name" value="ABC transporter ATP-binding protein/permease"/>
    <property type="match status" value="2"/>
</dbReference>
<keyword evidence="2" id="KW-0813">Transport</keyword>
<dbReference type="InterPro" id="IPR003593">
    <property type="entry name" value="AAA+_ATPase"/>
</dbReference>
<evidence type="ECO:0000256" key="2">
    <source>
        <dbReference type="ARBA" id="ARBA00022448"/>
    </source>
</evidence>
<evidence type="ECO:0000256" key="3">
    <source>
        <dbReference type="ARBA" id="ARBA00022475"/>
    </source>
</evidence>
<evidence type="ECO:0000256" key="4">
    <source>
        <dbReference type="ARBA" id="ARBA00022692"/>
    </source>
</evidence>
<protein>
    <submittedName>
        <fullName evidence="10">ATP-binding cassette domain-containing protein</fullName>
    </submittedName>
</protein>
<sequence>MVSSKVKDGRGTLTLLAPLLGRANLRRIRAGIVLSVLAQMTLAAIPLIQQRIVDDCIVTDKQSLGTWITILLAVGVLCFALQYLRRSVGFRAAARGQRDLQERVHRQMQHLDAGARGRFRTGDVMSRATSDLTLIQMFLQQLGLLAGNLTLLTSALIVMLYLSPLLSLVMVIAVPLFLWVAARFRARTFPASYTDAVYKGAVAGVVEEAITGVRVVKAFGQEEQEQRTLNSEARTLFQSRLRAARITARFSASLDAFPGLTQVGVLALGGLLVMHGDITLGVYLAFSSYILQLVTPVRFLSSILTTSQQARAGVARLLDLLSAKSEVIEQPDAPDLRAGRGLIEIDHADFAYAGGERVLTDITLRVEPGERLAIVGASGSGKSTLALLLARFYDPASGQIRIDGQDLRDCSVGSIRRAVGLVFEEGFLFSTTIRDNIAFGRPDAGDDEVERAAVAAHAHGFISGLPGGYDTVVGERGYTLSGGQRQRIALARAALANPRILVLDDATSAIDARTEHAIHHSFDEVLAQRTTVLIAKRYSTLQLADRVIVLDGGRIVDQGTPDELQERSELFRELMTGPDSDDIGAAPAGEVTAVDAVAWPADVSRDGAAKVSSFAGDALARSSAGGGGPISDSSRLGSLATESPELLAAVAALPPLAGEPEVDLAAQTAPNSHFTMGAVFRPFARPLALGVLLVVIDALASLAGPALIRWGVDHGVVRDSVTVLYVVVGSLLALQLLIWVNQRYMTFFTQWTAERMLFGLRVRTFAHLQRLSLGYYEQHQAGKIMTRMTSDVEAFAQLLQQGLVTALVSLLTCGGIAVVLAVFNPALALAVSIILLPLVVATAVFGRKSTRSYLVARERISVLYADMQESLNGVTVSQAYNRQSANERRFAGLAESYCAARERSYELQARFFPFIDFLSVIAKATALGAGASMFAAGHLTAGVLVAFLLYLDQFFAPIRQLSSVFDQWLQAKVAAGQLGDLLRTPSATPAAEAPVVPGRLRGDIDLDDVTFAYESTGLVVMDDVSLHIPSGQVVALVGTTGAGKSTLMKLVARFYDPDNGTVRIDGVPLKQLDLPSYRHQLGFVPQEPFLFSGTIRSNIAYGRPGASDLEVERAARAVGAHEFIRGLPAGYLTPVSEQGTSLSAGQRQLLSLARALLVDPAILLLDEATANLDLATESRVQRAMGLVASGRTTIVIAHRLHTARASHRILVVDNGVIVEDGSHDELVTAGGHYAGLWAAASEQVAAS</sequence>
<gene>
    <name evidence="10" type="ORF">GII30_04965</name>
</gene>